<gene>
    <name evidence="8" type="primary">valS</name>
    <name evidence="12" type="ORF">SAMN06265222_102170</name>
</gene>
<evidence type="ECO:0000313" key="12">
    <source>
        <dbReference type="EMBL" id="SMP46715.1"/>
    </source>
</evidence>
<dbReference type="InterPro" id="IPR002303">
    <property type="entry name" value="Valyl-tRNA_ligase"/>
</dbReference>
<evidence type="ECO:0000259" key="9">
    <source>
        <dbReference type="Pfam" id="PF00133"/>
    </source>
</evidence>
<reference evidence="12 13" key="1">
    <citation type="submission" date="2017-05" db="EMBL/GenBank/DDBJ databases">
        <authorList>
            <person name="Varghese N."/>
            <person name="Submissions S."/>
        </authorList>
    </citation>
    <scope>NUCLEOTIDE SEQUENCE [LARGE SCALE GENOMIC DNA]</scope>
    <source>
        <strain evidence="12 13">DSM 25457</strain>
    </source>
</reference>
<dbReference type="Gene3D" id="3.40.50.620">
    <property type="entry name" value="HUPs"/>
    <property type="match status" value="2"/>
</dbReference>
<comment type="domain">
    <text evidence="8">ValRS has two distinct active sites: one for aminoacylation and one for editing. The misactivated threonine is translocated from the active site to the editing site.</text>
</comment>
<comment type="catalytic activity">
    <reaction evidence="7 8">
        <text>tRNA(Val) + L-valine + ATP = L-valyl-tRNA(Val) + AMP + diphosphate</text>
        <dbReference type="Rhea" id="RHEA:10704"/>
        <dbReference type="Rhea" id="RHEA-COMP:9672"/>
        <dbReference type="Rhea" id="RHEA-COMP:9708"/>
        <dbReference type="ChEBI" id="CHEBI:30616"/>
        <dbReference type="ChEBI" id="CHEBI:33019"/>
        <dbReference type="ChEBI" id="CHEBI:57762"/>
        <dbReference type="ChEBI" id="CHEBI:78442"/>
        <dbReference type="ChEBI" id="CHEBI:78537"/>
        <dbReference type="ChEBI" id="CHEBI:456215"/>
        <dbReference type="EC" id="6.1.1.9"/>
    </reaction>
</comment>
<dbReference type="PROSITE" id="PS00178">
    <property type="entry name" value="AA_TRNA_LIGASE_I"/>
    <property type="match status" value="1"/>
</dbReference>
<evidence type="ECO:0000259" key="10">
    <source>
        <dbReference type="Pfam" id="PF08264"/>
    </source>
</evidence>
<evidence type="ECO:0000256" key="6">
    <source>
        <dbReference type="ARBA" id="ARBA00023146"/>
    </source>
</evidence>
<dbReference type="InterPro" id="IPR037118">
    <property type="entry name" value="Val-tRNA_synth_C_sf"/>
</dbReference>
<dbReference type="SUPFAM" id="SSF50677">
    <property type="entry name" value="ValRS/IleRS/LeuRS editing domain"/>
    <property type="match status" value="1"/>
</dbReference>
<feature type="short sequence motif" description="'HIGH' region" evidence="8">
    <location>
        <begin position="45"/>
        <end position="55"/>
    </location>
</feature>
<dbReference type="PANTHER" id="PTHR11946">
    <property type="entry name" value="VALYL-TRNA SYNTHETASES"/>
    <property type="match status" value="1"/>
</dbReference>
<feature type="domain" description="Valyl-tRNA synthetase tRNA-binding arm" evidence="11">
    <location>
        <begin position="962"/>
        <end position="1027"/>
    </location>
</feature>
<dbReference type="PRINTS" id="PR00986">
    <property type="entry name" value="TRNASYNTHVAL"/>
</dbReference>
<dbReference type="InterPro" id="IPR009080">
    <property type="entry name" value="tRNAsynth_Ia_anticodon-bd"/>
</dbReference>
<feature type="binding site" evidence="8">
    <location>
        <position position="614"/>
    </location>
    <ligand>
        <name>ATP</name>
        <dbReference type="ChEBI" id="CHEBI:30616"/>
    </ligand>
</feature>
<keyword evidence="4 8" id="KW-0067">ATP-binding</keyword>
<organism evidence="12 13">
    <name type="scientific">Neorhodopirellula lusitana</name>
    <dbReference type="NCBI Taxonomy" id="445327"/>
    <lineage>
        <taxon>Bacteria</taxon>
        <taxon>Pseudomonadati</taxon>
        <taxon>Planctomycetota</taxon>
        <taxon>Planctomycetia</taxon>
        <taxon>Pirellulales</taxon>
        <taxon>Pirellulaceae</taxon>
        <taxon>Neorhodopirellula</taxon>
    </lineage>
</organism>
<dbReference type="SUPFAM" id="SSF46589">
    <property type="entry name" value="tRNA-binding arm"/>
    <property type="match status" value="1"/>
</dbReference>
<comment type="caution">
    <text evidence="12">The sequence shown here is derived from an EMBL/GenBank/DDBJ whole genome shotgun (WGS) entry which is preliminary data.</text>
</comment>
<keyword evidence="6 8" id="KW-0030">Aminoacyl-tRNA synthetase</keyword>
<feature type="domain" description="Aminoacyl-tRNA synthetase class Ia" evidence="9">
    <location>
        <begin position="17"/>
        <end position="650"/>
    </location>
</feature>
<comment type="caution">
    <text evidence="8">Lacks conserved residue(s) required for the propagation of feature annotation.</text>
</comment>
<dbReference type="InterPro" id="IPR009008">
    <property type="entry name" value="Val/Leu/Ile-tRNA-synth_edit"/>
</dbReference>
<evidence type="ECO:0000256" key="1">
    <source>
        <dbReference type="ARBA" id="ARBA00022490"/>
    </source>
</evidence>
<comment type="function">
    <text evidence="8">Catalyzes the attachment of valine to tRNA(Val). As ValRS can inadvertently accommodate and process structurally similar amino acids such as threonine, to avoid such errors, it has a 'posttransfer' editing activity that hydrolyzes mischarged Thr-tRNA(Val) in a tRNA-dependent manner.</text>
</comment>
<evidence type="ECO:0000256" key="3">
    <source>
        <dbReference type="ARBA" id="ARBA00022741"/>
    </source>
</evidence>
<dbReference type="Pfam" id="PF08264">
    <property type="entry name" value="Anticodon_1"/>
    <property type="match status" value="1"/>
</dbReference>
<keyword evidence="3 8" id="KW-0547">Nucleotide-binding</keyword>
<dbReference type="EC" id="6.1.1.9" evidence="8"/>
<dbReference type="SUPFAM" id="SSF47323">
    <property type="entry name" value="Anticodon-binding domain of a subclass of class I aminoacyl-tRNA synthetases"/>
    <property type="match status" value="1"/>
</dbReference>
<keyword evidence="1 8" id="KW-0963">Cytoplasm</keyword>
<keyword evidence="8" id="KW-0175">Coiled coil</keyword>
<dbReference type="CDD" id="cd07962">
    <property type="entry name" value="Anticodon_Ia_Val"/>
    <property type="match status" value="1"/>
</dbReference>
<accession>A0ABY1PUE8</accession>
<dbReference type="Proteomes" id="UP001158067">
    <property type="component" value="Unassembled WGS sequence"/>
</dbReference>
<dbReference type="InterPro" id="IPR001412">
    <property type="entry name" value="aa-tRNA-synth_I_CS"/>
</dbReference>
<evidence type="ECO:0000256" key="8">
    <source>
        <dbReference type="HAMAP-Rule" id="MF_02004"/>
    </source>
</evidence>
<keyword evidence="13" id="KW-1185">Reference proteome</keyword>
<evidence type="ECO:0000256" key="7">
    <source>
        <dbReference type="ARBA" id="ARBA00047552"/>
    </source>
</evidence>
<dbReference type="InterPro" id="IPR010978">
    <property type="entry name" value="tRNA-bd_arm"/>
</dbReference>
<keyword evidence="2 8" id="KW-0436">Ligase</keyword>
<comment type="subcellular location">
    <subcellularLocation>
        <location evidence="8">Cytoplasm</location>
    </subcellularLocation>
</comment>
<dbReference type="InterPro" id="IPR019499">
    <property type="entry name" value="Val-tRNA_synth_tRNA-bd"/>
</dbReference>
<dbReference type="CDD" id="cd00817">
    <property type="entry name" value="ValRS_core"/>
    <property type="match status" value="1"/>
</dbReference>
<comment type="subunit">
    <text evidence="8">Monomer.</text>
</comment>
<dbReference type="Gene3D" id="3.90.740.10">
    <property type="entry name" value="Valyl/Leucyl/Isoleucyl-tRNA synthetase, editing domain"/>
    <property type="match status" value="1"/>
</dbReference>
<sequence length="1030" mass="115826">MTEIPNRFDHAQAASDIAKRWEDAGCSHADPTSDKPPFAIVIPPPNVTGALHLGHGLNNTLQDIVVRRKRMQGYETLWVPGTDHAGIATQAVVERRLKEDENKTRHDLGREALVDRIWQWKDQYEERILEQLKRMGCSCDWQRLRFTLDDQCAAAVRATFFDLFGKQRIYRGKRLVNWDTFLQTAVSDDEVNNVSKKGHFWHIFYPVIDPKPGEPKTIEIATTRPETMLGDTAVAVHPDPESAFDQVAAELKEKLAGASEKEKPLLEAQLEALDQRRADMLPLLIQLRDMALDGRMLRLPLLDREIRLVADEWAKPEMGTGSVKITPAHDPNDYEVGLRCDLPMLNILNPDGTINSEGGKYEGLTIPQARKAVVADLEAIDRLGDIEDRDIELPVSDRSKTPIEPYLADQWFVAMDQLAQSAMDAVSDERVKIFPVRYRKSYLDWLSEKRDWPVSRQLWWGHRIPIWTASTLSTADAKAITDKLDAIASKYPGQLHHQTDADSDSTVAVFACIRDENEELQAAVEATGLVQDADVLDTWFSSALWPHSTLGWPQETPELAKFYPTATLITSRDIITLWVARMVLMGLNNLGEVPFSEVYIHSKIMDGFGEGMSKSKGNGVDPNDVVDKFGPDSLRFGLARLATETQDVRLPVQYECPHCEKLVDQTRKTQKAASVQCPNCKETFSTQWAETEQDKAFPKAAVVSERFETARNFVNKLWNASRFTLMNLDGFKPQAIDVETLPIEDKWLLSRLSTVTKQVSEGIDHYQYAEASRILYDFAWNEFCSFYVEIAKPRLSDPAQAAVTQNVIAHGLDQLLRLLHPIMPFVTESVWSYLGELAPTRGVPTPTKASEFVMMAEWPEAIAEHHDPIIEQQFSEFQEIVAAIRQIRAAQNIPPRETVPVAIRCDADSQARLQPMSAYFTALASAEVTAIGPDAASFETDAHVGLADINIDVHVDLEKFIDVEAEVSRLEKLFGQITGQIKGKESKLGNENFVSRAPADIVAKERESLDTLKQQLVTIEKDIARMKAKS</sequence>
<name>A0ABY1PUE8_9BACT</name>
<protein>
    <recommendedName>
        <fullName evidence="8">Valine--tRNA ligase</fullName>
        <ecNumber evidence="8">6.1.1.9</ecNumber>
    </recommendedName>
    <alternativeName>
        <fullName evidence="8">Valyl-tRNA synthetase</fullName>
        <shortName evidence="8">ValRS</shortName>
    </alternativeName>
</protein>
<dbReference type="Gene3D" id="1.10.730.10">
    <property type="entry name" value="Isoleucyl-tRNA Synthetase, Domain 1"/>
    <property type="match status" value="2"/>
</dbReference>
<evidence type="ECO:0000259" key="11">
    <source>
        <dbReference type="Pfam" id="PF10458"/>
    </source>
</evidence>
<evidence type="ECO:0000256" key="4">
    <source>
        <dbReference type="ARBA" id="ARBA00022840"/>
    </source>
</evidence>
<dbReference type="InterPro" id="IPR002300">
    <property type="entry name" value="aa-tRNA-synth_Ia"/>
</dbReference>
<dbReference type="Pfam" id="PF00133">
    <property type="entry name" value="tRNA-synt_1"/>
    <property type="match status" value="1"/>
</dbReference>
<dbReference type="InterPro" id="IPR013155">
    <property type="entry name" value="M/V/L/I-tRNA-synth_anticd-bd"/>
</dbReference>
<evidence type="ECO:0000313" key="13">
    <source>
        <dbReference type="Proteomes" id="UP001158067"/>
    </source>
</evidence>
<proteinExistence type="inferred from homology"/>
<dbReference type="RefSeq" id="WP_283431506.1">
    <property type="nucleotide sequence ID" value="NZ_FXUG01000002.1"/>
</dbReference>
<dbReference type="PANTHER" id="PTHR11946:SF93">
    <property type="entry name" value="VALINE--TRNA LIGASE, CHLOROPLASTIC_MITOCHONDRIAL 2"/>
    <property type="match status" value="1"/>
</dbReference>
<dbReference type="InterPro" id="IPR033705">
    <property type="entry name" value="Anticodon_Ia_Val"/>
</dbReference>
<keyword evidence="5 8" id="KW-0648">Protein biosynthesis</keyword>
<comment type="similarity">
    <text evidence="8">Belongs to the class-I aminoacyl-tRNA synthetase family. ValS type 1 subfamily.</text>
</comment>
<dbReference type="InterPro" id="IPR014729">
    <property type="entry name" value="Rossmann-like_a/b/a_fold"/>
</dbReference>
<dbReference type="Gene3D" id="1.10.287.380">
    <property type="entry name" value="Valyl-tRNA synthetase, C-terminal domain"/>
    <property type="match status" value="1"/>
</dbReference>
<feature type="domain" description="Methionyl/Valyl/Leucyl/Isoleucyl-tRNA synthetase anticodon-binding" evidence="10">
    <location>
        <begin position="745"/>
        <end position="902"/>
    </location>
</feature>
<feature type="coiled-coil region" evidence="8">
    <location>
        <begin position="1002"/>
        <end position="1029"/>
    </location>
</feature>
<dbReference type="SUPFAM" id="SSF52374">
    <property type="entry name" value="Nucleotidylyl transferase"/>
    <property type="match status" value="1"/>
</dbReference>
<comment type="domain">
    <text evidence="8">The C-terminal coiled-coil domain is crucial for aminoacylation activity.</text>
</comment>
<evidence type="ECO:0000256" key="5">
    <source>
        <dbReference type="ARBA" id="ARBA00022917"/>
    </source>
</evidence>
<dbReference type="HAMAP" id="MF_02004">
    <property type="entry name" value="Val_tRNA_synth_type1"/>
    <property type="match status" value="1"/>
</dbReference>
<dbReference type="Pfam" id="PF10458">
    <property type="entry name" value="Val_tRNA-synt_C"/>
    <property type="match status" value="1"/>
</dbReference>
<dbReference type="EMBL" id="FXUG01000002">
    <property type="protein sequence ID" value="SMP46715.1"/>
    <property type="molecule type" value="Genomic_DNA"/>
</dbReference>
<evidence type="ECO:0000256" key="2">
    <source>
        <dbReference type="ARBA" id="ARBA00022598"/>
    </source>
</evidence>